<dbReference type="GO" id="GO:0006281">
    <property type="term" value="P:DNA repair"/>
    <property type="evidence" value="ECO:0007669"/>
    <property type="project" value="TreeGrafter"/>
</dbReference>
<gene>
    <name evidence="7" type="ORF">INT43_002945</name>
</gene>
<dbReference type="Pfam" id="PF24817">
    <property type="entry name" value="WD40_WDHD1_1st"/>
    <property type="match status" value="1"/>
</dbReference>
<feature type="region of interest" description="Disordered" evidence="4">
    <location>
        <begin position="333"/>
        <end position="368"/>
    </location>
</feature>
<dbReference type="PANTHER" id="PTHR19932:SF10">
    <property type="entry name" value="WD REPEAT AND HMG-BOX DNA-BINDING PROTEIN 1"/>
    <property type="match status" value="1"/>
</dbReference>
<evidence type="ECO:0000256" key="2">
    <source>
        <dbReference type="ARBA" id="ARBA00022737"/>
    </source>
</evidence>
<dbReference type="AlphaFoldDB" id="A0A8H7U948"/>
<evidence type="ECO:0000259" key="5">
    <source>
        <dbReference type="Pfam" id="PF12341"/>
    </source>
</evidence>
<dbReference type="PROSITE" id="PS50082">
    <property type="entry name" value="WD_REPEATS_2"/>
    <property type="match status" value="2"/>
</dbReference>
<evidence type="ECO:0000256" key="1">
    <source>
        <dbReference type="ARBA" id="ARBA00022574"/>
    </source>
</evidence>
<dbReference type="GO" id="GO:0006261">
    <property type="term" value="P:DNA-templated DNA replication"/>
    <property type="evidence" value="ECO:0007669"/>
    <property type="project" value="TreeGrafter"/>
</dbReference>
<dbReference type="SMART" id="SM00320">
    <property type="entry name" value="WD40"/>
    <property type="match status" value="6"/>
</dbReference>
<dbReference type="Proteomes" id="UP000654370">
    <property type="component" value="Unassembled WGS sequence"/>
</dbReference>
<dbReference type="InterPro" id="IPR015943">
    <property type="entry name" value="WD40/YVTN_repeat-like_dom_sf"/>
</dbReference>
<reference evidence="7" key="1">
    <citation type="submission" date="2020-12" db="EMBL/GenBank/DDBJ databases">
        <title>Metabolic potential, ecology and presence of endohyphal bacteria is reflected in genomic diversity of Mucoromycotina.</title>
        <authorList>
            <person name="Muszewska A."/>
            <person name="Okrasinska A."/>
            <person name="Steczkiewicz K."/>
            <person name="Drgas O."/>
            <person name="Orlowska M."/>
            <person name="Perlinska-Lenart U."/>
            <person name="Aleksandrzak-Piekarczyk T."/>
            <person name="Szatraj K."/>
            <person name="Zielenkiewicz U."/>
            <person name="Pilsyk S."/>
            <person name="Malc E."/>
            <person name="Mieczkowski P."/>
            <person name="Kruszewska J.S."/>
            <person name="Biernat P."/>
            <person name="Pawlowska J."/>
        </authorList>
    </citation>
    <scope>NUCLEOTIDE SEQUENCE</scope>
    <source>
        <strain evidence="7">WA0000067209</strain>
    </source>
</reference>
<accession>A0A8H7U948</accession>
<name>A0A8H7U948_MORIS</name>
<protein>
    <recommendedName>
        <fullName evidence="9">WD40 repeat-like protein</fullName>
    </recommendedName>
</protein>
<dbReference type="GO" id="GO:0000278">
    <property type="term" value="P:mitotic cell cycle"/>
    <property type="evidence" value="ECO:0007669"/>
    <property type="project" value="TreeGrafter"/>
</dbReference>
<dbReference type="InterPro" id="IPR019775">
    <property type="entry name" value="WD40_repeat_CS"/>
</dbReference>
<dbReference type="Pfam" id="PF12341">
    <property type="entry name" value="Mcl1_mid"/>
    <property type="match status" value="1"/>
</dbReference>
<feature type="region of interest" description="Disordered" evidence="4">
    <location>
        <begin position="408"/>
        <end position="430"/>
    </location>
</feature>
<dbReference type="EMBL" id="JAEPQZ010000022">
    <property type="protein sequence ID" value="KAG2171323.1"/>
    <property type="molecule type" value="Genomic_DNA"/>
</dbReference>
<dbReference type="Gene3D" id="2.130.10.10">
    <property type="entry name" value="YVTN repeat-like/Quinoprotein amine dehydrogenase"/>
    <property type="match status" value="2"/>
</dbReference>
<dbReference type="InterPro" id="IPR022100">
    <property type="entry name" value="WDHD1/CFT4_beta-prop_2nd"/>
</dbReference>
<keyword evidence="8" id="KW-1185">Reference proteome</keyword>
<feature type="domain" description="WDHD1/CFT4 second beta-propeller" evidence="5">
    <location>
        <begin position="414"/>
        <end position="549"/>
    </location>
</feature>
<keyword evidence="2" id="KW-0677">Repeat</keyword>
<evidence type="ECO:0000259" key="6">
    <source>
        <dbReference type="Pfam" id="PF24817"/>
    </source>
</evidence>
<feature type="compositionally biased region" description="Acidic residues" evidence="4">
    <location>
        <begin position="352"/>
        <end position="368"/>
    </location>
</feature>
<dbReference type="GO" id="GO:0043596">
    <property type="term" value="C:nuclear replication fork"/>
    <property type="evidence" value="ECO:0007669"/>
    <property type="project" value="TreeGrafter"/>
</dbReference>
<evidence type="ECO:0008006" key="9">
    <source>
        <dbReference type="Google" id="ProtNLM"/>
    </source>
</evidence>
<evidence type="ECO:0000256" key="3">
    <source>
        <dbReference type="PROSITE-ProRule" id="PRU00221"/>
    </source>
</evidence>
<proteinExistence type="predicted"/>
<evidence type="ECO:0000313" key="7">
    <source>
        <dbReference type="EMBL" id="KAG2171323.1"/>
    </source>
</evidence>
<dbReference type="CDD" id="cd00200">
    <property type="entry name" value="WD40"/>
    <property type="match status" value="1"/>
</dbReference>
<feature type="repeat" description="WD" evidence="3">
    <location>
        <begin position="231"/>
        <end position="272"/>
    </location>
</feature>
<evidence type="ECO:0000313" key="8">
    <source>
        <dbReference type="Proteomes" id="UP000654370"/>
    </source>
</evidence>
<feature type="domain" description="WDHD1 first WD40" evidence="6">
    <location>
        <begin position="8"/>
        <end position="301"/>
    </location>
</feature>
<dbReference type="InterPro" id="IPR001680">
    <property type="entry name" value="WD40_rpt"/>
</dbReference>
<evidence type="ECO:0000256" key="4">
    <source>
        <dbReference type="SAM" id="MobiDB-lite"/>
    </source>
</evidence>
<dbReference type="InterPro" id="IPR057646">
    <property type="entry name" value="WD40_WDHD1_1st"/>
</dbReference>
<organism evidence="7 8">
    <name type="scientific">Mortierella isabellina</name>
    <name type="common">Filamentous fungus</name>
    <name type="synonym">Umbelopsis isabellina</name>
    <dbReference type="NCBI Taxonomy" id="91625"/>
    <lineage>
        <taxon>Eukaryota</taxon>
        <taxon>Fungi</taxon>
        <taxon>Fungi incertae sedis</taxon>
        <taxon>Mucoromycota</taxon>
        <taxon>Mucoromycotina</taxon>
        <taxon>Umbelopsidomycetes</taxon>
        <taxon>Umbelopsidales</taxon>
        <taxon>Umbelopsidaceae</taxon>
        <taxon>Umbelopsis</taxon>
    </lineage>
</organism>
<dbReference type="GO" id="GO:0003682">
    <property type="term" value="F:chromatin binding"/>
    <property type="evidence" value="ECO:0007669"/>
    <property type="project" value="TreeGrafter"/>
</dbReference>
<dbReference type="PANTHER" id="PTHR19932">
    <property type="entry name" value="WD REPEAT AND HMG-BOX DNA BINDING PROTEIN"/>
    <property type="match status" value="1"/>
</dbReference>
<feature type="region of interest" description="Disordered" evidence="4">
    <location>
        <begin position="502"/>
        <end position="528"/>
    </location>
</feature>
<dbReference type="OrthoDB" id="427368at2759"/>
<dbReference type="InterPro" id="IPR036322">
    <property type="entry name" value="WD40_repeat_dom_sf"/>
</dbReference>
<keyword evidence="1 3" id="KW-0853">WD repeat</keyword>
<dbReference type="PROSITE" id="PS50294">
    <property type="entry name" value="WD_REPEATS_REGION"/>
    <property type="match status" value="2"/>
</dbReference>
<dbReference type="SUPFAM" id="SSF50978">
    <property type="entry name" value="WD40 repeat-like"/>
    <property type="match status" value="1"/>
</dbReference>
<feature type="repeat" description="WD" evidence="3">
    <location>
        <begin position="135"/>
        <end position="176"/>
    </location>
</feature>
<sequence length="560" mass="61762">MKPNLNQRYAHAEGHTVVKYTADGSAIITAGSDSLIRVFKTAKDERDAAATTIDKHSEAIQSIAVHRSTFATAGDDGIVCLFDNSSLDFEKMLVRSTSAVRTINYSPSGSKVAVACDEETIRMFNVSDISIVIPIKGHKRFVKCVEFDPKGKYLISSSCDGEVRVWDLDSAEGGVSCVTTLPAIMPTSDQDSNIRGTVSWRPDGSCFAIPGKDKDIHLIARDSWQAHSVLSGGHDEDITTFSWSPNGNYLASATTSGKVCIWDVSEKQVIAQYRNAIEISGISWHPSLNILAFTDRYGQMTTWEDVIPMEERSLPHPALANARISDEEVDVLFGDGPQNRNGYSRNNHDNEMNDENMDNDDDGHDDMSDMDDFLIDDDGAGYAERSANRGGQHNRALANASLGNLPFGQFEAPKPFQSGSTPFKDIKSSGLPEEGERRYLAFNMMGVIYTIFQGTHSVVNVEFHNKSQNRNFHFQDYFNYSMAALGRKGAVFAVESSKVEQAEQARNSDGEDEAQPTTTNPSRIYYRPLGGLADNSEWSMRLPEGEEVTGKHILMDLSVK</sequence>
<dbReference type="PROSITE" id="PS00678">
    <property type="entry name" value="WD_REPEATS_1"/>
    <property type="match status" value="1"/>
</dbReference>
<comment type="caution">
    <text evidence="7">The sequence shown here is derived from an EMBL/GenBank/DDBJ whole genome shotgun (WGS) entry which is preliminary data.</text>
</comment>